<evidence type="ECO:0000256" key="1">
    <source>
        <dbReference type="SAM" id="MobiDB-lite"/>
    </source>
</evidence>
<dbReference type="EMBL" id="QFQP01000004">
    <property type="protein sequence ID" value="PZR16084.1"/>
    <property type="molecule type" value="Genomic_DNA"/>
</dbReference>
<dbReference type="Proteomes" id="UP000249061">
    <property type="component" value="Unassembled WGS sequence"/>
</dbReference>
<reference evidence="2 3" key="1">
    <citation type="submission" date="2017-08" db="EMBL/GenBank/DDBJ databases">
        <title>Infants hospitalized years apart are colonized by the same room-sourced microbial strains.</title>
        <authorList>
            <person name="Brooks B."/>
            <person name="Olm M.R."/>
            <person name="Firek B.A."/>
            <person name="Baker R."/>
            <person name="Thomas B.C."/>
            <person name="Morowitz M.J."/>
            <person name="Banfield J.F."/>
        </authorList>
    </citation>
    <scope>NUCLEOTIDE SEQUENCE [LARGE SCALE GENOMIC DNA]</scope>
    <source>
        <strain evidence="2">S2_003_000_R2_14</strain>
    </source>
</reference>
<dbReference type="AlphaFoldDB" id="A0A2W5VJF9"/>
<proteinExistence type="predicted"/>
<protein>
    <submittedName>
        <fullName evidence="2">Uncharacterized protein</fullName>
    </submittedName>
</protein>
<feature type="compositionally biased region" description="Pro residues" evidence="1">
    <location>
        <begin position="92"/>
        <end position="101"/>
    </location>
</feature>
<gene>
    <name evidence="2" type="ORF">DI536_07260</name>
</gene>
<evidence type="ECO:0000313" key="3">
    <source>
        <dbReference type="Proteomes" id="UP000249061"/>
    </source>
</evidence>
<feature type="region of interest" description="Disordered" evidence="1">
    <location>
        <begin position="86"/>
        <end position="112"/>
    </location>
</feature>
<comment type="caution">
    <text evidence="2">The sequence shown here is derived from an EMBL/GenBank/DDBJ whole genome shotgun (WGS) entry which is preliminary data.</text>
</comment>
<organism evidence="2 3">
    <name type="scientific">Archangium gephyra</name>
    <dbReference type="NCBI Taxonomy" id="48"/>
    <lineage>
        <taxon>Bacteria</taxon>
        <taxon>Pseudomonadati</taxon>
        <taxon>Myxococcota</taxon>
        <taxon>Myxococcia</taxon>
        <taxon>Myxococcales</taxon>
        <taxon>Cystobacterineae</taxon>
        <taxon>Archangiaceae</taxon>
        <taxon>Archangium</taxon>
    </lineage>
</organism>
<name>A0A2W5VJF9_9BACT</name>
<sequence>MTDALTTHAATQLVPASYAEKTMASLMQLHGELMDEKERRVDLFRRLMEREQALAELKMYVKVLEARLTPPPPVAAPVMTQPVTQVRASPPRVAPQPPPISPRGRVEGWKTW</sequence>
<evidence type="ECO:0000313" key="2">
    <source>
        <dbReference type="EMBL" id="PZR16084.1"/>
    </source>
</evidence>
<accession>A0A2W5VJF9</accession>